<sequence>MVFVHYIHYNPVEAGIASKPEEWNFSSYKALISNQVTKLQKDEVIKWFNDLQNFKYCHQKPPYLTGVNYLG</sequence>
<organism evidence="1 2">
    <name type="scientific">Psychroflexus planctonicus</name>
    <dbReference type="NCBI Taxonomy" id="1526575"/>
    <lineage>
        <taxon>Bacteria</taxon>
        <taxon>Pseudomonadati</taxon>
        <taxon>Bacteroidota</taxon>
        <taxon>Flavobacteriia</taxon>
        <taxon>Flavobacteriales</taxon>
        <taxon>Flavobacteriaceae</taxon>
        <taxon>Psychroflexus</taxon>
    </lineage>
</organism>
<evidence type="ECO:0008006" key="3">
    <source>
        <dbReference type="Google" id="ProtNLM"/>
    </source>
</evidence>
<name>A0ABQ1SCM5_9FLAO</name>
<proteinExistence type="predicted"/>
<dbReference type="Proteomes" id="UP000599179">
    <property type="component" value="Unassembled WGS sequence"/>
</dbReference>
<evidence type="ECO:0000313" key="2">
    <source>
        <dbReference type="Proteomes" id="UP000599179"/>
    </source>
</evidence>
<comment type="caution">
    <text evidence="1">The sequence shown here is derived from an EMBL/GenBank/DDBJ whole genome shotgun (WGS) entry which is preliminary data.</text>
</comment>
<dbReference type="EMBL" id="BMGM01000001">
    <property type="protein sequence ID" value="GGE25440.1"/>
    <property type="molecule type" value="Genomic_DNA"/>
</dbReference>
<keyword evidence="2" id="KW-1185">Reference proteome</keyword>
<reference evidence="2" key="1">
    <citation type="journal article" date="2019" name="Int. J. Syst. Evol. Microbiol.">
        <title>The Global Catalogue of Microorganisms (GCM) 10K type strain sequencing project: providing services to taxonomists for standard genome sequencing and annotation.</title>
        <authorList>
            <consortium name="The Broad Institute Genomics Platform"/>
            <consortium name="The Broad Institute Genome Sequencing Center for Infectious Disease"/>
            <person name="Wu L."/>
            <person name="Ma J."/>
        </authorList>
    </citation>
    <scope>NUCLEOTIDE SEQUENCE [LARGE SCALE GENOMIC DNA]</scope>
    <source>
        <strain evidence="2">CGMCC 1.12931</strain>
    </source>
</reference>
<dbReference type="InterPro" id="IPR036515">
    <property type="entry name" value="Transposase_17_sf"/>
</dbReference>
<accession>A0ABQ1SCM5</accession>
<protein>
    <recommendedName>
        <fullName evidence="3">Transposase</fullName>
    </recommendedName>
</protein>
<evidence type="ECO:0000313" key="1">
    <source>
        <dbReference type="EMBL" id="GGE25440.1"/>
    </source>
</evidence>
<dbReference type="RefSeq" id="WP_188457283.1">
    <property type="nucleotide sequence ID" value="NZ_BMGM01000001.1"/>
</dbReference>
<gene>
    <name evidence="1" type="ORF">GCM10010832_02740</name>
</gene>
<dbReference type="Gene3D" id="3.30.70.1290">
    <property type="entry name" value="Transposase IS200-like"/>
    <property type="match status" value="1"/>
</dbReference>